<evidence type="ECO:0000313" key="2">
    <source>
        <dbReference type="Proteomes" id="UP000291124"/>
    </source>
</evidence>
<dbReference type="Proteomes" id="UP000291124">
    <property type="component" value="Chromosome"/>
</dbReference>
<dbReference type="Gene3D" id="1.25.40.10">
    <property type="entry name" value="Tetratricopeptide repeat domain"/>
    <property type="match status" value="1"/>
</dbReference>
<dbReference type="PANTHER" id="PTHR43628:SF1">
    <property type="entry name" value="CHITIN SYNTHASE REGULATORY FACTOR 2-RELATED"/>
    <property type="match status" value="1"/>
</dbReference>
<gene>
    <name evidence="1" type="ORF">E1750_14280</name>
</gene>
<dbReference type="EMBL" id="CP037933">
    <property type="protein sequence ID" value="QBN19915.1"/>
    <property type="molecule type" value="Genomic_DNA"/>
</dbReference>
<name>A0A4P6YGI3_9FLAO</name>
<dbReference type="SUPFAM" id="SSF81901">
    <property type="entry name" value="HCP-like"/>
    <property type="match status" value="2"/>
</dbReference>
<proteinExistence type="predicted"/>
<reference evidence="2" key="1">
    <citation type="submission" date="2019-03" db="EMBL/GenBank/DDBJ databases">
        <title>Flavobacterium sp.</title>
        <authorList>
            <person name="Kim H."/>
        </authorList>
    </citation>
    <scope>NUCLEOTIDE SEQUENCE [LARGE SCALE GENOMIC DNA]</scope>
    <source>
        <strain evidence="2">GS13</strain>
    </source>
</reference>
<dbReference type="Pfam" id="PF08238">
    <property type="entry name" value="Sel1"/>
    <property type="match status" value="8"/>
</dbReference>
<evidence type="ECO:0000313" key="1">
    <source>
        <dbReference type="EMBL" id="QBN19915.1"/>
    </source>
</evidence>
<keyword evidence="2" id="KW-1185">Reference proteome</keyword>
<dbReference type="InterPro" id="IPR011990">
    <property type="entry name" value="TPR-like_helical_dom_sf"/>
</dbReference>
<accession>A0A4P6YGI3</accession>
<dbReference type="RefSeq" id="WP_133277431.1">
    <property type="nucleotide sequence ID" value="NZ_CP037933.1"/>
</dbReference>
<evidence type="ECO:0008006" key="3">
    <source>
        <dbReference type="Google" id="ProtNLM"/>
    </source>
</evidence>
<organism evidence="1 2">
    <name type="scientific">Flavobacterium nackdongense</name>
    <dbReference type="NCBI Taxonomy" id="2547394"/>
    <lineage>
        <taxon>Bacteria</taxon>
        <taxon>Pseudomonadati</taxon>
        <taxon>Bacteroidota</taxon>
        <taxon>Flavobacteriia</taxon>
        <taxon>Flavobacteriales</taxon>
        <taxon>Flavobacteriaceae</taxon>
        <taxon>Flavobacterium</taxon>
    </lineage>
</organism>
<dbReference type="InterPro" id="IPR052945">
    <property type="entry name" value="Mitotic_Regulator"/>
</dbReference>
<dbReference type="PANTHER" id="PTHR43628">
    <property type="entry name" value="ACTIVATOR OF C KINASE PROTEIN 1-RELATED"/>
    <property type="match status" value="1"/>
</dbReference>
<protein>
    <recommendedName>
        <fullName evidence="3">Sel1 repeat family protein</fullName>
    </recommendedName>
</protein>
<dbReference type="InterPro" id="IPR006597">
    <property type="entry name" value="Sel1-like"/>
</dbReference>
<dbReference type="AlphaFoldDB" id="A0A4P6YGI3"/>
<dbReference type="OrthoDB" id="1186419at2"/>
<sequence length="420" mass="48081">MKTIQNILIIVILLLSSLAFSQNDLKARIEFEEAEKQFNENNFSEALRYLENTESLIGKWTPKVSFMKIESLNKIADFDNLESDNSKKLMKEVKLYMDFCNKHKESIVMEKFKVVYTIDENIKQIKKQKLETQMLEYTEGYNAFKEKNYTEAIKLWNQAAAKGNSKAMYQIGAAYYYGDGVPKDYVKSTEWYQKSAVKGNSSAMYEVGSAYYNGIGVTKDLTKAMDWYLKSANNGNKEAIKEIADAYYLGNNGFTKDYIQAMEWYLKLVDKDDGYAMCKIGRLYDKGNGIIKDSTKAMEWYLKSAAKGNTFGMYCVGINYCYGDGGVIKDYNKAMEWFLKGGEKGDPFCLSKIGSMYQKGEGVTKDYSQALEWYLKATEKNDIDSIKEMAIIYEEGGYGVKRDKKKAKGLMAEYEAKTEK</sequence>
<dbReference type="SMART" id="SM00671">
    <property type="entry name" value="SEL1"/>
    <property type="match status" value="8"/>
</dbReference>
<dbReference type="KEGG" id="fnk:E1750_14280"/>